<gene>
    <name evidence="1" type="ORF">B9479_008208</name>
</gene>
<dbReference type="EMBL" id="NIDF01000320">
    <property type="protein sequence ID" value="TYJ51234.1"/>
    <property type="molecule type" value="Genomic_DNA"/>
</dbReference>
<sequence length="95" mass="10303">MVSPVPNTWSEGYGTAFINSITDGDRPNVKHFHSIIDTIEGDNPLSIQSWEPAGSHHELGDLFYFSGDVAHDGKLPSPMLVLSSCEAHLNTLPAD</sequence>
<keyword evidence="2" id="KW-1185">Reference proteome</keyword>
<accession>A0A5D3AJP9</accession>
<protein>
    <submittedName>
        <fullName evidence="1">Uncharacterized protein</fullName>
    </submittedName>
</protein>
<comment type="caution">
    <text evidence="1">The sequence shown here is derived from an EMBL/GenBank/DDBJ whole genome shotgun (WGS) entry which is preliminary data.</text>
</comment>
<dbReference type="Proteomes" id="UP000322245">
    <property type="component" value="Unassembled WGS sequence"/>
</dbReference>
<organism evidence="1 2">
    <name type="scientific">Cryptococcus floricola</name>
    <dbReference type="NCBI Taxonomy" id="2591691"/>
    <lineage>
        <taxon>Eukaryota</taxon>
        <taxon>Fungi</taxon>
        <taxon>Dikarya</taxon>
        <taxon>Basidiomycota</taxon>
        <taxon>Agaricomycotina</taxon>
        <taxon>Tremellomycetes</taxon>
        <taxon>Tremellales</taxon>
        <taxon>Cryptococcaceae</taxon>
        <taxon>Cryptococcus</taxon>
    </lineage>
</organism>
<feature type="non-terminal residue" evidence="1">
    <location>
        <position position="95"/>
    </location>
</feature>
<name>A0A5D3AJP9_9TREE</name>
<proteinExistence type="predicted"/>
<dbReference type="AlphaFoldDB" id="A0A5D3AJP9"/>
<evidence type="ECO:0000313" key="1">
    <source>
        <dbReference type="EMBL" id="TYJ51234.1"/>
    </source>
</evidence>
<reference evidence="1 2" key="1">
    <citation type="submission" date="2017-05" db="EMBL/GenBank/DDBJ databases">
        <title>The Genome Sequence of Tsuchiyaea wingfieldii DSM 27421.</title>
        <authorList>
            <person name="Cuomo C."/>
            <person name="Passer A."/>
            <person name="Billmyre B."/>
            <person name="Heitman J."/>
        </authorList>
    </citation>
    <scope>NUCLEOTIDE SEQUENCE [LARGE SCALE GENOMIC DNA]</scope>
    <source>
        <strain evidence="1 2">DSM 27421</strain>
    </source>
</reference>
<evidence type="ECO:0000313" key="2">
    <source>
        <dbReference type="Proteomes" id="UP000322245"/>
    </source>
</evidence>